<protein>
    <submittedName>
        <fullName evidence="2">DUF934 domain-containing protein</fullName>
    </submittedName>
</protein>
<evidence type="ECO:0000256" key="1">
    <source>
        <dbReference type="SAM" id="MobiDB-lite"/>
    </source>
</evidence>
<accession>A0A5C0AUM0</accession>
<keyword evidence="3" id="KW-1185">Reference proteome</keyword>
<feature type="compositionally biased region" description="Polar residues" evidence="1">
    <location>
        <begin position="1"/>
        <end position="12"/>
    </location>
</feature>
<name>A0A5C0AUM0_9BURK</name>
<dbReference type="KEGG" id="pacr:FXN63_08385"/>
<dbReference type="RefSeq" id="WP_148814248.1">
    <property type="nucleotide sequence ID" value="NZ_CP043046.1"/>
</dbReference>
<proteinExistence type="predicted"/>
<dbReference type="AlphaFoldDB" id="A0A5C0AUM0"/>
<sequence length="186" mass="20341">MSDLTPGTTGNTGEHAPVQEPRALIRQGQLETDIWRRCVSNESTSLPPDDGHWLVPLDLWLGSAKELRARVHPVGVLLAPDDDPAELLEGEAKIDPKGLALIAIDFPLYTDGRGFSIAQLLRTRLGWEGELRAVGDVIVDVIHYLARCGFDSFSIKPGHDPQLALAAFQAFSVHYQRTYPKPAAVA</sequence>
<evidence type="ECO:0000313" key="3">
    <source>
        <dbReference type="Proteomes" id="UP000325161"/>
    </source>
</evidence>
<feature type="region of interest" description="Disordered" evidence="1">
    <location>
        <begin position="1"/>
        <end position="23"/>
    </location>
</feature>
<organism evidence="2 3">
    <name type="scientific">Pigmentiphaga aceris</name>
    <dbReference type="NCBI Taxonomy" id="1940612"/>
    <lineage>
        <taxon>Bacteria</taxon>
        <taxon>Pseudomonadati</taxon>
        <taxon>Pseudomonadota</taxon>
        <taxon>Betaproteobacteria</taxon>
        <taxon>Burkholderiales</taxon>
        <taxon>Alcaligenaceae</taxon>
        <taxon>Pigmentiphaga</taxon>
    </lineage>
</organism>
<gene>
    <name evidence="2" type="ORF">FXN63_08385</name>
</gene>
<dbReference type="PIRSF" id="PIRSF030820">
    <property type="entry name" value="UCP030820"/>
    <property type="match status" value="1"/>
</dbReference>
<dbReference type="OrthoDB" id="9800421at2"/>
<reference evidence="2 3" key="1">
    <citation type="submission" date="2019-08" db="EMBL/GenBank/DDBJ databases">
        <title>Amphibian skin-associated Pigmentiphaga: genome sequence and occurrence across geography and hosts.</title>
        <authorList>
            <person name="Bletz M.C."/>
            <person name="Bunk B."/>
            <person name="Sproeer C."/>
            <person name="Biwer P."/>
            <person name="Reiter S."/>
            <person name="Rabemananjara F.C.E."/>
            <person name="Schulz S."/>
            <person name="Overmann J."/>
            <person name="Vences M."/>
        </authorList>
    </citation>
    <scope>NUCLEOTIDE SEQUENCE [LARGE SCALE GENOMIC DNA]</scope>
    <source>
        <strain evidence="2 3">Mada1488</strain>
    </source>
</reference>
<dbReference type="EMBL" id="CP043046">
    <property type="protein sequence ID" value="QEI05865.1"/>
    <property type="molecule type" value="Genomic_DNA"/>
</dbReference>
<evidence type="ECO:0000313" key="2">
    <source>
        <dbReference type="EMBL" id="QEI05865.1"/>
    </source>
</evidence>
<dbReference type="InterPro" id="IPR008318">
    <property type="entry name" value="UCP030820"/>
</dbReference>
<dbReference type="Proteomes" id="UP000325161">
    <property type="component" value="Chromosome"/>
</dbReference>
<dbReference type="Pfam" id="PF06073">
    <property type="entry name" value="DUF934"/>
    <property type="match status" value="1"/>
</dbReference>